<protein>
    <submittedName>
        <fullName evidence="1">Uncharacterized protein</fullName>
    </submittedName>
</protein>
<organism evidence="1 2">
    <name type="scientific">Ophiocordyceps australis</name>
    <dbReference type="NCBI Taxonomy" id="1399860"/>
    <lineage>
        <taxon>Eukaryota</taxon>
        <taxon>Fungi</taxon>
        <taxon>Dikarya</taxon>
        <taxon>Ascomycota</taxon>
        <taxon>Pezizomycotina</taxon>
        <taxon>Sordariomycetes</taxon>
        <taxon>Hypocreomycetidae</taxon>
        <taxon>Hypocreales</taxon>
        <taxon>Ophiocordycipitaceae</taxon>
        <taxon>Ophiocordyceps</taxon>
    </lineage>
</organism>
<dbReference type="EMBL" id="NJET01000022">
    <property type="protein sequence ID" value="PHH65090.1"/>
    <property type="molecule type" value="Genomic_DNA"/>
</dbReference>
<sequence length="784" mass="86213">MATCQWTPCQGPLAENEHPECPSGLHYQTHRLDNPDGSGTCRASITGLEEEQDLVNSKTREASSGSFASALCCPDNKAMSQCRWSASRPSADSTCMPQACEQGTLSLATALEPAMEPSCTSTDAAQRFNYCCEPPANANKLPVDPANLFAKTSQTAQEAETVWSYSENLFNNDKSHLHKPKTLADEQSYGHDAYGFVMLDGPLGSIDNSFAHVHTIVRQSAGIAKFKRSAVTTNRTLIDSVFDEAQETLHIYCNYPAYSPQCQRIWIDGAQDTIIRLPHHIGQGPFARLVSITDVSHSFALPSHHLEHRSLEGLSTPVYKVLVDYSFDKITPKRHDEPVNIRIDYTNLLGYWDEMTDAQPSRKRSLKGGMPDWHERVNRAIGRDKVLRKRSEPINVTVPMSHGADMVEREHGTELDKRWWGAFVAWIRRLTTVTKSNVGVLPLGWKSQMNLLRMRKGCSGQTFSASLDIDLEASIGLDMTYAYYLSGSFIPPDIPDAYAYLGMEPHAYAGIRIAGSAQMQYKSEKKQLIDTISYPGLAIKGIVSVGPTFDLYGQIIGKITVSGQLHAGAHLQVSKAEVYWPQDADASKKYQKLLGLDSKSHVPALPPAPLLDASLQLDASLDISLQPQASLGIKVGGGSLLAGKTIMDAQLSGYLVGTLSFQASTDVNTQSQTMHYSYGVYLLFNMGYSARAYILGVIDWALAPREAFVPPKQVNVFGPVKESISWGAEAEQDEFDDEDLGLAISRRGLNASVATRELFGRSASPLGIKCLRLLQTYITYPLFL</sequence>
<evidence type="ECO:0000313" key="2">
    <source>
        <dbReference type="Proteomes" id="UP000226192"/>
    </source>
</evidence>
<gene>
    <name evidence="1" type="ORF">CDD81_3488</name>
</gene>
<dbReference type="Proteomes" id="UP000226192">
    <property type="component" value="Unassembled WGS sequence"/>
</dbReference>
<keyword evidence="2" id="KW-1185">Reference proteome</keyword>
<reference evidence="1 2" key="1">
    <citation type="submission" date="2017-06" db="EMBL/GenBank/DDBJ databases">
        <title>Ant-infecting Ophiocordyceps genomes reveal a high diversity of potential behavioral manipulation genes and a possible major role for enterotoxins.</title>
        <authorList>
            <person name="De Bekker C."/>
            <person name="Evans H.C."/>
            <person name="Brachmann A."/>
            <person name="Hughes D.P."/>
        </authorList>
    </citation>
    <scope>NUCLEOTIDE SEQUENCE [LARGE SCALE GENOMIC DNA]</scope>
    <source>
        <strain evidence="1 2">Map64</strain>
    </source>
</reference>
<dbReference type="AlphaFoldDB" id="A0A2C5YCA1"/>
<accession>A0A2C5YCA1</accession>
<name>A0A2C5YCA1_9HYPO</name>
<dbReference type="OrthoDB" id="73875at2759"/>
<comment type="caution">
    <text evidence="1">The sequence shown here is derived from an EMBL/GenBank/DDBJ whole genome shotgun (WGS) entry which is preliminary data.</text>
</comment>
<evidence type="ECO:0000313" key="1">
    <source>
        <dbReference type="EMBL" id="PHH65090.1"/>
    </source>
</evidence>
<proteinExistence type="predicted"/>
<dbReference type="STRING" id="1399860.A0A2C5YCA1"/>